<dbReference type="SUPFAM" id="SSF109604">
    <property type="entry name" value="HD-domain/PDEase-like"/>
    <property type="match status" value="1"/>
</dbReference>
<name>A0A2H0DU01_9BACT</name>
<accession>A0A2H0DU01</accession>
<protein>
    <recommendedName>
        <fullName evidence="3">HD domain-containing protein</fullName>
    </recommendedName>
</protein>
<dbReference type="EMBL" id="PCTR01000113">
    <property type="protein sequence ID" value="PIP85561.1"/>
    <property type="molecule type" value="Genomic_DNA"/>
</dbReference>
<dbReference type="AlphaFoldDB" id="A0A2H0DU01"/>
<sequence>MKAHEGDVRGWDMETPYAIHPLWCSMTIYSETTLPKQIRDEGAVVLLYHDILEDTKLNLPDNLTPDEVDGIIQMTFTGMTQEMVEVWNREPKIRLFKLYDKISNLLDSSWMTPEIIEIYTSYTKKLLEDVEQNFGQLNITRIARAILYKKF</sequence>
<reference evidence="1 2" key="1">
    <citation type="submission" date="2017-09" db="EMBL/GenBank/DDBJ databases">
        <title>Depth-based differentiation of microbial function through sediment-hosted aquifers and enrichment of novel symbionts in the deep terrestrial subsurface.</title>
        <authorList>
            <person name="Probst A.J."/>
            <person name="Ladd B."/>
            <person name="Jarett J.K."/>
            <person name="Geller-Mcgrath D.E."/>
            <person name="Sieber C.M."/>
            <person name="Emerson J.B."/>
            <person name="Anantharaman K."/>
            <person name="Thomas B.C."/>
            <person name="Malmstrom R."/>
            <person name="Stieglmeier M."/>
            <person name="Klingl A."/>
            <person name="Woyke T."/>
            <person name="Ryan C.M."/>
            <person name="Banfield J.F."/>
        </authorList>
    </citation>
    <scope>NUCLEOTIDE SEQUENCE [LARGE SCALE GENOMIC DNA]</scope>
    <source>
        <strain evidence="1">CG22_combo_CG10-13_8_21_14_all_43_12</strain>
    </source>
</reference>
<organism evidence="1 2">
    <name type="scientific">Candidatus Collierbacteria bacterium CG22_combo_CG10-13_8_21_14_all_43_12</name>
    <dbReference type="NCBI Taxonomy" id="1974537"/>
    <lineage>
        <taxon>Bacteria</taxon>
        <taxon>Candidatus Collieribacteriota</taxon>
    </lineage>
</organism>
<proteinExistence type="predicted"/>
<comment type="caution">
    <text evidence="1">The sequence shown here is derived from an EMBL/GenBank/DDBJ whole genome shotgun (WGS) entry which is preliminary data.</text>
</comment>
<evidence type="ECO:0000313" key="2">
    <source>
        <dbReference type="Proteomes" id="UP000231136"/>
    </source>
</evidence>
<dbReference type="Gene3D" id="1.10.3210.10">
    <property type="entry name" value="Hypothetical protein af1432"/>
    <property type="match status" value="1"/>
</dbReference>
<dbReference type="Proteomes" id="UP000231136">
    <property type="component" value="Unassembled WGS sequence"/>
</dbReference>
<evidence type="ECO:0008006" key="3">
    <source>
        <dbReference type="Google" id="ProtNLM"/>
    </source>
</evidence>
<evidence type="ECO:0000313" key="1">
    <source>
        <dbReference type="EMBL" id="PIP85561.1"/>
    </source>
</evidence>
<gene>
    <name evidence="1" type="ORF">COW83_03610</name>
</gene>